<dbReference type="PANTHER" id="PTHR47506">
    <property type="entry name" value="TRANSCRIPTIONAL REGULATORY PROTEIN"/>
    <property type="match status" value="1"/>
</dbReference>
<reference evidence="7" key="1">
    <citation type="submission" date="2016-10" db="EMBL/GenBank/DDBJ databases">
        <authorList>
            <person name="Varghese N."/>
            <person name="Submissions S."/>
        </authorList>
    </citation>
    <scope>NUCLEOTIDE SEQUENCE [LARGE SCALE GENOMIC DNA]</scope>
    <source>
        <strain evidence="7">DSM 23317</strain>
    </source>
</reference>
<dbReference type="InterPro" id="IPR036271">
    <property type="entry name" value="Tet_transcr_reg_TetR-rel_C_sf"/>
</dbReference>
<evidence type="ECO:0000259" key="5">
    <source>
        <dbReference type="PROSITE" id="PS50977"/>
    </source>
</evidence>
<name>A0A1G8VFY0_9GAMM</name>
<evidence type="ECO:0000256" key="2">
    <source>
        <dbReference type="ARBA" id="ARBA00023125"/>
    </source>
</evidence>
<gene>
    <name evidence="6" type="ORF">SAMN04488540_11132</name>
</gene>
<keyword evidence="1" id="KW-0805">Transcription regulation</keyword>
<keyword evidence="7" id="KW-1185">Reference proteome</keyword>
<keyword evidence="2 4" id="KW-0238">DNA-binding</keyword>
<dbReference type="Pfam" id="PF00440">
    <property type="entry name" value="TetR_N"/>
    <property type="match status" value="1"/>
</dbReference>
<organism evidence="6 7">
    <name type="scientific">Ferrimonas sediminum</name>
    <dbReference type="NCBI Taxonomy" id="718193"/>
    <lineage>
        <taxon>Bacteria</taxon>
        <taxon>Pseudomonadati</taxon>
        <taxon>Pseudomonadota</taxon>
        <taxon>Gammaproteobacteria</taxon>
        <taxon>Alteromonadales</taxon>
        <taxon>Ferrimonadaceae</taxon>
        <taxon>Ferrimonas</taxon>
    </lineage>
</organism>
<dbReference type="Gene3D" id="1.10.10.60">
    <property type="entry name" value="Homeodomain-like"/>
    <property type="match status" value="1"/>
</dbReference>
<dbReference type="GO" id="GO:0003677">
    <property type="term" value="F:DNA binding"/>
    <property type="evidence" value="ECO:0007669"/>
    <property type="project" value="UniProtKB-UniRule"/>
</dbReference>
<protein>
    <submittedName>
        <fullName evidence="6">DNA-binding transcriptional regulator, AcrR family</fullName>
    </submittedName>
</protein>
<accession>A0A1G8VFY0</accession>
<keyword evidence="3" id="KW-0804">Transcription</keyword>
<dbReference type="SUPFAM" id="SSF48498">
    <property type="entry name" value="Tetracyclin repressor-like, C-terminal domain"/>
    <property type="match status" value="1"/>
</dbReference>
<feature type="domain" description="HTH tetR-type" evidence="5">
    <location>
        <begin position="6"/>
        <end position="66"/>
    </location>
</feature>
<dbReference type="AlphaFoldDB" id="A0A1G8VFY0"/>
<dbReference type="EMBL" id="FNEM01000011">
    <property type="protein sequence ID" value="SDJ64963.1"/>
    <property type="molecule type" value="Genomic_DNA"/>
</dbReference>
<evidence type="ECO:0000256" key="4">
    <source>
        <dbReference type="PROSITE-ProRule" id="PRU00335"/>
    </source>
</evidence>
<dbReference type="PANTHER" id="PTHR47506:SF10">
    <property type="entry name" value="TRANSCRIPTIONAL REGULATORY PROTEIN"/>
    <property type="match status" value="1"/>
</dbReference>
<sequence>MARQCQFDHHQVLEQAMQLFWKQGYEATSVADLVTQLQINRFSLYNSFGDKQQLYHLSLQHYLDQHSLPRLKPLFQPNADLSTLTDFINQMAADPDNACLGCYIQAALLERRHLDPHVKELADQLFAAVREGFEHCLLQAQQQGQIAAGRHIAELSAWLLLQIQGIRVLLRAGQHDTLASAVKQIVTFLTRP</sequence>
<proteinExistence type="predicted"/>
<feature type="DNA-binding region" description="H-T-H motif" evidence="4">
    <location>
        <begin position="29"/>
        <end position="48"/>
    </location>
</feature>
<evidence type="ECO:0000256" key="3">
    <source>
        <dbReference type="ARBA" id="ARBA00023163"/>
    </source>
</evidence>
<dbReference type="InterPro" id="IPR009057">
    <property type="entry name" value="Homeodomain-like_sf"/>
</dbReference>
<dbReference type="InterPro" id="IPR001647">
    <property type="entry name" value="HTH_TetR"/>
</dbReference>
<dbReference type="RefSeq" id="WP_090365882.1">
    <property type="nucleotide sequence ID" value="NZ_FNEM01000011.1"/>
</dbReference>
<dbReference type="Proteomes" id="UP000199527">
    <property type="component" value="Unassembled WGS sequence"/>
</dbReference>
<dbReference type="Gene3D" id="1.10.357.10">
    <property type="entry name" value="Tetracycline Repressor, domain 2"/>
    <property type="match status" value="1"/>
</dbReference>
<dbReference type="PROSITE" id="PS50977">
    <property type="entry name" value="HTH_TETR_2"/>
    <property type="match status" value="1"/>
</dbReference>
<evidence type="ECO:0000313" key="6">
    <source>
        <dbReference type="EMBL" id="SDJ64963.1"/>
    </source>
</evidence>
<evidence type="ECO:0000256" key="1">
    <source>
        <dbReference type="ARBA" id="ARBA00023015"/>
    </source>
</evidence>
<dbReference type="SUPFAM" id="SSF46689">
    <property type="entry name" value="Homeodomain-like"/>
    <property type="match status" value="1"/>
</dbReference>
<dbReference type="OrthoDB" id="270177at2"/>
<evidence type="ECO:0000313" key="7">
    <source>
        <dbReference type="Proteomes" id="UP000199527"/>
    </source>
</evidence>